<name>A0A6A5G136_CAERE</name>
<feature type="compositionally biased region" description="Polar residues" evidence="2">
    <location>
        <begin position="148"/>
        <end position="173"/>
    </location>
</feature>
<evidence type="ECO:0000313" key="3">
    <source>
        <dbReference type="EMBL" id="KAF1748670.1"/>
    </source>
</evidence>
<sequence length="190" mass="21727">MSFCTDHNKSLCEYAFGLRYSVKSDCLDIYLFGAIDPETMAAYIIHNNEFHNGWTYEQLGHLLRIMDSRTKIFGHVYNWRHIIKMTERKVDEYNARKQQARLALEEQKETKECPSPPVYGQDDVVEITPSLPDPVPPTTRKSAFVAYQSSSTSITSAGTQSRKRQGQISNSTAHVPPKRHLQFDGTLELD</sequence>
<reference evidence="3 4" key="1">
    <citation type="submission" date="2019-12" db="EMBL/GenBank/DDBJ databases">
        <title>Chromosome-level assembly of the Caenorhabditis remanei genome.</title>
        <authorList>
            <person name="Teterina A.A."/>
            <person name="Willis J.H."/>
            <person name="Phillips P.C."/>
        </authorList>
    </citation>
    <scope>NUCLEOTIDE SEQUENCE [LARGE SCALE GENOMIC DNA]</scope>
    <source>
        <strain evidence="3 4">PX506</strain>
        <tissue evidence="3">Whole organism</tissue>
    </source>
</reference>
<evidence type="ECO:0000256" key="2">
    <source>
        <dbReference type="SAM" id="MobiDB-lite"/>
    </source>
</evidence>
<evidence type="ECO:0000313" key="4">
    <source>
        <dbReference type="Proteomes" id="UP000483820"/>
    </source>
</evidence>
<evidence type="ECO:0000256" key="1">
    <source>
        <dbReference type="SAM" id="Coils"/>
    </source>
</evidence>
<feature type="region of interest" description="Disordered" evidence="2">
    <location>
        <begin position="148"/>
        <end position="190"/>
    </location>
</feature>
<dbReference type="EMBL" id="WUAV01000006">
    <property type="protein sequence ID" value="KAF1748670.1"/>
    <property type="molecule type" value="Genomic_DNA"/>
</dbReference>
<accession>A0A6A5G136</accession>
<dbReference type="GeneID" id="9801630"/>
<dbReference type="RefSeq" id="XP_003098479.2">
    <property type="nucleotide sequence ID" value="XM_003098431.2"/>
</dbReference>
<dbReference type="CTD" id="9801630"/>
<keyword evidence="1" id="KW-0175">Coiled coil</keyword>
<comment type="caution">
    <text evidence="3">The sequence shown here is derived from an EMBL/GenBank/DDBJ whole genome shotgun (WGS) entry which is preliminary data.</text>
</comment>
<dbReference type="KEGG" id="crq:GCK72_025137"/>
<dbReference type="AlphaFoldDB" id="A0A6A5G136"/>
<organism evidence="3 4">
    <name type="scientific">Caenorhabditis remanei</name>
    <name type="common">Caenorhabditis vulgaris</name>
    <dbReference type="NCBI Taxonomy" id="31234"/>
    <lineage>
        <taxon>Eukaryota</taxon>
        <taxon>Metazoa</taxon>
        <taxon>Ecdysozoa</taxon>
        <taxon>Nematoda</taxon>
        <taxon>Chromadorea</taxon>
        <taxon>Rhabditida</taxon>
        <taxon>Rhabditina</taxon>
        <taxon>Rhabditomorpha</taxon>
        <taxon>Rhabditoidea</taxon>
        <taxon>Rhabditidae</taxon>
        <taxon>Peloderinae</taxon>
        <taxon>Caenorhabditis</taxon>
    </lineage>
</organism>
<dbReference type="Proteomes" id="UP000483820">
    <property type="component" value="Chromosome X"/>
</dbReference>
<feature type="coiled-coil region" evidence="1">
    <location>
        <begin position="83"/>
        <end position="110"/>
    </location>
</feature>
<protein>
    <submittedName>
        <fullName evidence="3">Uncharacterized protein</fullName>
    </submittedName>
</protein>
<gene>
    <name evidence="3" type="ORF">GCK72_025137</name>
</gene>
<proteinExistence type="predicted"/>